<dbReference type="NCBIfam" id="TIGR00505">
    <property type="entry name" value="ribA"/>
    <property type="match status" value="1"/>
</dbReference>
<name>A0A4R5MKQ6_9SPHI</name>
<evidence type="ECO:0000256" key="13">
    <source>
        <dbReference type="ARBA" id="ARBA00022842"/>
    </source>
</evidence>
<keyword evidence="10 20" id="KW-0547">Nucleotide-binding</keyword>
<evidence type="ECO:0000256" key="5">
    <source>
        <dbReference type="ARBA" id="ARBA00004904"/>
    </source>
</evidence>
<evidence type="ECO:0000256" key="18">
    <source>
        <dbReference type="ARBA" id="ARBA00043932"/>
    </source>
</evidence>
<dbReference type="CDD" id="cd00641">
    <property type="entry name" value="GTP_cyclohydro2"/>
    <property type="match status" value="1"/>
</dbReference>
<proteinExistence type="inferred from homology"/>
<keyword evidence="9 20" id="KW-0479">Metal-binding</keyword>
<organism evidence="22 23">
    <name type="scientific">Pedobacter changchengzhani</name>
    <dbReference type="NCBI Taxonomy" id="2529274"/>
    <lineage>
        <taxon>Bacteria</taxon>
        <taxon>Pseudomonadati</taxon>
        <taxon>Bacteroidota</taxon>
        <taxon>Sphingobacteriia</taxon>
        <taxon>Sphingobacteriales</taxon>
        <taxon>Sphingobacteriaceae</taxon>
        <taxon>Pedobacter</taxon>
    </lineage>
</organism>
<dbReference type="InterPro" id="IPR032677">
    <property type="entry name" value="GTP_cyclohydro_II"/>
</dbReference>
<evidence type="ECO:0000256" key="11">
    <source>
        <dbReference type="ARBA" id="ARBA00022801"/>
    </source>
</evidence>
<evidence type="ECO:0000256" key="17">
    <source>
        <dbReference type="ARBA" id="ARBA00023268"/>
    </source>
</evidence>
<feature type="binding site" evidence="20">
    <location>
        <position position="355"/>
    </location>
    <ligand>
        <name>GTP</name>
        <dbReference type="ChEBI" id="CHEBI:37565"/>
    </ligand>
</feature>
<dbReference type="GO" id="GO:0008686">
    <property type="term" value="F:3,4-dihydroxy-2-butanone-4-phosphate synthase activity"/>
    <property type="evidence" value="ECO:0007669"/>
    <property type="project" value="UniProtKB-UniRule"/>
</dbReference>
<dbReference type="PIRSF" id="PIRSF001259">
    <property type="entry name" value="RibA"/>
    <property type="match status" value="1"/>
</dbReference>
<feature type="binding site" evidence="20">
    <location>
        <begin position="143"/>
        <end position="147"/>
    </location>
    <ligand>
        <name>D-ribulose 5-phosphate</name>
        <dbReference type="ChEBI" id="CHEBI:58121"/>
    </ligand>
</feature>
<dbReference type="HAMAP" id="MF_00180">
    <property type="entry name" value="RibB"/>
    <property type="match status" value="1"/>
</dbReference>
<keyword evidence="12 20" id="KW-0862">Zinc</keyword>
<evidence type="ECO:0000256" key="1">
    <source>
        <dbReference type="ARBA" id="ARBA00000141"/>
    </source>
</evidence>
<evidence type="ECO:0000256" key="6">
    <source>
        <dbReference type="ARBA" id="ARBA00005520"/>
    </source>
</evidence>
<dbReference type="RefSeq" id="WP_133262505.1">
    <property type="nucleotide sequence ID" value="NZ_SJCY01000005.1"/>
</dbReference>
<feature type="binding site" evidence="20">
    <location>
        <position position="146"/>
    </location>
    <ligand>
        <name>Mg(2+)</name>
        <dbReference type="ChEBI" id="CHEBI:18420"/>
        <label>2</label>
    </ligand>
</feature>
<dbReference type="GO" id="GO:0000287">
    <property type="term" value="F:magnesium ion binding"/>
    <property type="evidence" value="ECO:0007669"/>
    <property type="project" value="UniProtKB-UniRule"/>
</dbReference>
<comment type="catalytic activity">
    <reaction evidence="1 20">
        <text>D-ribulose 5-phosphate = (2S)-2-hydroxy-3-oxobutyl phosphate + formate + H(+)</text>
        <dbReference type="Rhea" id="RHEA:18457"/>
        <dbReference type="ChEBI" id="CHEBI:15378"/>
        <dbReference type="ChEBI" id="CHEBI:15740"/>
        <dbReference type="ChEBI" id="CHEBI:58121"/>
        <dbReference type="ChEBI" id="CHEBI:58830"/>
        <dbReference type="EC" id="4.1.99.12"/>
    </reaction>
</comment>
<evidence type="ECO:0000256" key="2">
    <source>
        <dbReference type="ARBA" id="ARBA00001936"/>
    </source>
</evidence>
<dbReference type="InterPro" id="IPR000926">
    <property type="entry name" value="RibA"/>
</dbReference>
<evidence type="ECO:0000256" key="15">
    <source>
        <dbReference type="ARBA" id="ARBA00023211"/>
    </source>
</evidence>
<dbReference type="EMBL" id="SJCY01000005">
    <property type="protein sequence ID" value="TDG36260.1"/>
    <property type="molecule type" value="Genomic_DNA"/>
</dbReference>
<feature type="binding site" evidence="20">
    <location>
        <position position="167"/>
    </location>
    <ligand>
        <name>D-ribulose 5-phosphate</name>
        <dbReference type="ChEBI" id="CHEBI:58121"/>
    </ligand>
</feature>
<dbReference type="GO" id="GO:0030145">
    <property type="term" value="F:manganese ion binding"/>
    <property type="evidence" value="ECO:0007669"/>
    <property type="project" value="UniProtKB-UniRule"/>
</dbReference>
<dbReference type="AlphaFoldDB" id="A0A4R5MKQ6"/>
<evidence type="ECO:0000313" key="23">
    <source>
        <dbReference type="Proteomes" id="UP000295668"/>
    </source>
</evidence>
<feature type="binding site" evidence="20">
    <location>
        <position position="320"/>
    </location>
    <ligand>
        <name>GTP</name>
        <dbReference type="ChEBI" id="CHEBI:37565"/>
    </ligand>
</feature>
<dbReference type="NCBIfam" id="TIGR00506">
    <property type="entry name" value="ribB"/>
    <property type="match status" value="1"/>
</dbReference>
<protein>
    <recommendedName>
        <fullName evidence="20">Riboflavin biosynthesis protein RibBA</fullName>
    </recommendedName>
    <domain>
        <recommendedName>
            <fullName evidence="20">3,4-dihydroxy-2-butanone 4-phosphate synthase</fullName>
            <shortName evidence="20">DHBP synthase</shortName>
            <ecNumber evidence="20">4.1.99.12</ecNumber>
        </recommendedName>
    </domain>
    <domain>
        <recommendedName>
            <fullName evidence="20">GTP cyclohydrolase-2</fullName>
            <ecNumber evidence="20">3.5.4.25</ecNumber>
        </recommendedName>
        <alternativeName>
            <fullName evidence="20">GTP cyclohydrolase II</fullName>
        </alternativeName>
    </domain>
</protein>
<dbReference type="NCBIfam" id="NF006803">
    <property type="entry name" value="PRK09311.1"/>
    <property type="match status" value="1"/>
</dbReference>
<dbReference type="InterPro" id="IPR017945">
    <property type="entry name" value="DHBP_synth_RibB-like_a/b_dom"/>
</dbReference>
<dbReference type="GO" id="GO:0003935">
    <property type="term" value="F:GTP cyclohydrolase II activity"/>
    <property type="evidence" value="ECO:0007669"/>
    <property type="project" value="UniProtKB-UniRule"/>
</dbReference>
<dbReference type="Gene3D" id="3.40.50.10990">
    <property type="entry name" value="GTP cyclohydrolase II"/>
    <property type="match status" value="1"/>
</dbReference>
<evidence type="ECO:0000256" key="9">
    <source>
        <dbReference type="ARBA" id="ARBA00022723"/>
    </source>
</evidence>
<keyword evidence="11 20" id="KW-0378">Hydrolase</keyword>
<dbReference type="EC" id="4.1.99.12" evidence="20"/>
<evidence type="ECO:0000256" key="20">
    <source>
        <dbReference type="HAMAP-Rule" id="MF_01283"/>
    </source>
</evidence>
<dbReference type="OrthoDB" id="9793111at2"/>
<evidence type="ECO:0000259" key="21">
    <source>
        <dbReference type="Pfam" id="PF00925"/>
    </source>
</evidence>
<evidence type="ECO:0000256" key="10">
    <source>
        <dbReference type="ARBA" id="ARBA00022741"/>
    </source>
</evidence>
<keyword evidence="13 20" id="KW-0460">Magnesium</keyword>
<dbReference type="GO" id="GO:0005829">
    <property type="term" value="C:cytosol"/>
    <property type="evidence" value="ECO:0007669"/>
    <property type="project" value="TreeGrafter"/>
</dbReference>
<dbReference type="SUPFAM" id="SSF142695">
    <property type="entry name" value="RibA-like"/>
    <property type="match status" value="1"/>
</dbReference>
<evidence type="ECO:0000256" key="8">
    <source>
        <dbReference type="ARBA" id="ARBA00022619"/>
    </source>
</evidence>
<dbReference type="GO" id="GO:0009231">
    <property type="term" value="P:riboflavin biosynthetic process"/>
    <property type="evidence" value="ECO:0007669"/>
    <property type="project" value="UniProtKB-UniRule"/>
</dbReference>
<feature type="active site" description="Proton acceptor; for GTP cyclohydrolase activity" evidence="20">
    <location>
        <position position="332"/>
    </location>
</feature>
<feature type="binding site" evidence="20">
    <location>
        <position position="273"/>
    </location>
    <ligand>
        <name>Zn(2+)</name>
        <dbReference type="ChEBI" id="CHEBI:29105"/>
        <note>catalytic</note>
    </ligand>
</feature>
<comment type="function">
    <text evidence="3 20">Catalyzes the conversion of D-ribulose 5-phosphate to formate and 3,4-dihydroxy-2-butanone 4-phosphate.</text>
</comment>
<dbReference type="GO" id="GO:0008270">
    <property type="term" value="F:zinc ion binding"/>
    <property type="evidence" value="ECO:0007669"/>
    <property type="project" value="UniProtKB-UniRule"/>
</dbReference>
<keyword evidence="15 20" id="KW-0464">Manganese</keyword>
<dbReference type="HAMAP" id="MF_01283">
    <property type="entry name" value="RibBA"/>
    <property type="match status" value="1"/>
</dbReference>
<comment type="pathway">
    <text evidence="4 20">Cofactor biosynthesis; riboflavin biosynthesis; 5-amino-6-(D-ribitylamino)uracil from GTP: step 1/4.</text>
</comment>
<dbReference type="FunFam" id="3.90.870.10:FF:000001">
    <property type="entry name" value="Riboflavin biosynthesis protein RibBA"/>
    <property type="match status" value="1"/>
</dbReference>
<feature type="binding site" evidence="20">
    <location>
        <position position="271"/>
    </location>
    <ligand>
        <name>Zn(2+)</name>
        <dbReference type="ChEBI" id="CHEBI:29105"/>
        <note>catalytic</note>
    </ligand>
</feature>
<gene>
    <name evidence="20" type="primary">ribBA</name>
    <name evidence="22" type="ORF">EZJ43_09665</name>
</gene>
<feature type="domain" description="GTP cyclohydrolase II" evidence="21">
    <location>
        <begin position="212"/>
        <end position="376"/>
    </location>
</feature>
<evidence type="ECO:0000256" key="12">
    <source>
        <dbReference type="ARBA" id="ARBA00022833"/>
    </source>
</evidence>
<feature type="binding site" evidence="20">
    <location>
        <begin position="298"/>
        <end position="300"/>
    </location>
    <ligand>
        <name>GTP</name>
        <dbReference type="ChEBI" id="CHEBI:37565"/>
    </ligand>
</feature>
<dbReference type="FunFam" id="3.40.50.10990:FF:000001">
    <property type="entry name" value="Riboflavin biosynthesis protein RibBA"/>
    <property type="match status" value="1"/>
</dbReference>
<feature type="binding site" evidence="20">
    <location>
        <position position="360"/>
    </location>
    <ligand>
        <name>GTP</name>
        <dbReference type="ChEBI" id="CHEBI:37565"/>
    </ligand>
</feature>
<comment type="similarity">
    <text evidence="6 20">In the N-terminal section; belongs to the DHBP synthase family.</text>
</comment>
<keyword evidence="14 20" id="KW-0342">GTP-binding</keyword>
<evidence type="ECO:0000256" key="7">
    <source>
        <dbReference type="ARBA" id="ARBA00008976"/>
    </source>
</evidence>
<comment type="function">
    <text evidence="18 20">Catalyzes the conversion of GTP to 2,5-diamino-6-ribosylamino-4(3H)-pyrimidinone 5'-phosphate (DARP), formate and pyrophosphate.</text>
</comment>
<dbReference type="Proteomes" id="UP000295668">
    <property type="component" value="Unassembled WGS sequence"/>
</dbReference>
<dbReference type="InterPro" id="IPR036144">
    <property type="entry name" value="RibA-like_sf"/>
</dbReference>
<comment type="caution">
    <text evidence="22">The sequence shown here is derived from an EMBL/GenBank/DDBJ whole genome shotgun (WGS) entry which is preliminary data.</text>
</comment>
<evidence type="ECO:0000313" key="22">
    <source>
        <dbReference type="EMBL" id="TDG36260.1"/>
    </source>
</evidence>
<evidence type="ECO:0000256" key="4">
    <source>
        <dbReference type="ARBA" id="ARBA00004853"/>
    </source>
</evidence>
<reference evidence="22 23" key="1">
    <citation type="submission" date="2019-02" db="EMBL/GenBank/DDBJ databases">
        <title>Pedobacter sp. nov., a novel speices isolated from soil of pinguins habitat in Antarcitica.</title>
        <authorList>
            <person name="He R.-H."/>
        </authorList>
    </citation>
    <scope>NUCLEOTIDE SEQUENCE [LARGE SCALE GENOMIC DNA]</scope>
    <source>
        <strain evidence="22 23">E01020</strain>
    </source>
</reference>
<dbReference type="Pfam" id="PF00926">
    <property type="entry name" value="DHBP_synthase"/>
    <property type="match status" value="1"/>
</dbReference>
<dbReference type="InterPro" id="IPR000422">
    <property type="entry name" value="DHBP_synthase_RibB"/>
</dbReference>
<comment type="cofactor">
    <cofactor evidence="20">
        <name>Zn(2+)</name>
        <dbReference type="ChEBI" id="CHEBI:29105"/>
    </cofactor>
    <text evidence="20">Binds 1 zinc ion per subunit.</text>
</comment>
<dbReference type="InterPro" id="IPR016299">
    <property type="entry name" value="Riboflavin_synth_RibBA"/>
</dbReference>
<keyword evidence="17 20" id="KW-0511">Multifunctional enzyme</keyword>
<dbReference type="PANTHER" id="PTHR21327">
    <property type="entry name" value="GTP CYCLOHYDROLASE II-RELATED"/>
    <property type="match status" value="1"/>
</dbReference>
<keyword evidence="8 20" id="KW-0686">Riboflavin biosynthesis</keyword>
<evidence type="ECO:0000256" key="14">
    <source>
        <dbReference type="ARBA" id="ARBA00023134"/>
    </source>
</evidence>
<dbReference type="GO" id="GO:0005525">
    <property type="term" value="F:GTP binding"/>
    <property type="evidence" value="ECO:0007669"/>
    <property type="project" value="UniProtKB-KW"/>
</dbReference>
<comment type="cofactor">
    <cofactor evidence="20">
        <name>Mg(2+)</name>
        <dbReference type="ChEBI" id="CHEBI:18420"/>
    </cofactor>
    <cofactor evidence="20">
        <name>Mn(2+)</name>
        <dbReference type="ChEBI" id="CHEBI:29035"/>
    </cofactor>
    <text evidence="20">Binds 2 divalent metal cations per subunit. Magnesium or manganese.</text>
</comment>
<evidence type="ECO:0000256" key="16">
    <source>
        <dbReference type="ARBA" id="ARBA00023239"/>
    </source>
</evidence>
<comment type="cofactor">
    <cofactor evidence="2">
        <name>Mn(2+)</name>
        <dbReference type="ChEBI" id="CHEBI:29035"/>
    </cofactor>
</comment>
<feature type="binding site" evidence="20">
    <location>
        <position position="260"/>
    </location>
    <ligand>
        <name>Zn(2+)</name>
        <dbReference type="ChEBI" id="CHEBI:29105"/>
        <note>catalytic</note>
    </ligand>
</feature>
<comment type="pathway">
    <text evidence="5 20">Cofactor biosynthesis; riboflavin biosynthesis; 2-hydroxy-3-oxobutyl phosphate from D-ribulose 5-phosphate: step 1/1.</text>
</comment>
<dbReference type="PANTHER" id="PTHR21327:SF18">
    <property type="entry name" value="3,4-DIHYDROXY-2-BUTANONE 4-PHOSPHATE SYNTHASE"/>
    <property type="match status" value="1"/>
</dbReference>
<feature type="binding site" evidence="20">
    <location>
        <begin position="255"/>
        <end position="259"/>
    </location>
    <ligand>
        <name>GTP</name>
        <dbReference type="ChEBI" id="CHEBI:37565"/>
    </ligand>
</feature>
<feature type="site" description="Essential for DHBP synthase activity" evidence="20">
    <location>
        <position position="167"/>
    </location>
</feature>
<feature type="binding site" evidence="20">
    <location>
        <position position="30"/>
    </location>
    <ligand>
        <name>Mg(2+)</name>
        <dbReference type="ChEBI" id="CHEBI:18420"/>
        <label>1</label>
    </ligand>
</feature>
<dbReference type="Pfam" id="PF00925">
    <property type="entry name" value="GTP_cyclohydro2"/>
    <property type="match status" value="1"/>
</dbReference>
<feature type="binding site" evidence="20">
    <location>
        <position position="30"/>
    </location>
    <ligand>
        <name>Mg(2+)</name>
        <dbReference type="ChEBI" id="CHEBI:18420"/>
        <label>2</label>
    </ligand>
</feature>
<evidence type="ECO:0000256" key="19">
    <source>
        <dbReference type="ARBA" id="ARBA00049295"/>
    </source>
</evidence>
<feature type="region of interest" description="GTP cyclohydrolase II" evidence="20">
    <location>
        <begin position="205"/>
        <end position="403"/>
    </location>
</feature>
<feature type="binding site" evidence="20">
    <location>
        <position position="34"/>
    </location>
    <ligand>
        <name>D-ribulose 5-phosphate</name>
        <dbReference type="ChEBI" id="CHEBI:58121"/>
    </ligand>
</feature>
<feature type="site" description="Essential for DHBP synthase activity" evidence="20">
    <location>
        <position position="129"/>
    </location>
</feature>
<sequence>MQAKLNSIQEAIADIKAGKVIIVVDDENRENEGDFLTAAENATPEVINFMATYGRGLICASLTEQRCKELNLNLMVGKNTAAYETNFTVSVDLVGNGCTTGISASDRSKTIMALVNPQTEPEELGRPGHIFPLIAKDGGVIRRAGHTEAAVDLARLAGMKPAGVLVEILKEDGEMARLPDLFKIAAQHQLKIISIEDLIAYRLNIDSLIKQEVTINLPTEWGNFKMTAYTQLDNDATHLAISKGEWNADEPILARVHSSCVTGDIFGSCRCDCGPQLHKALEMIEKEGKGIVIYMNQEGRGIGLVNKLRSYNLQDAGFDTVEANIKLGFKGDERDYGVGAQILRSEGVTKMRLMSNNPTKRAGLIGYGLEVVENIPIEIESNSHNERYLKTKRDKMGHSIMKG</sequence>
<dbReference type="Gene3D" id="3.90.870.10">
    <property type="entry name" value="DHBP synthase"/>
    <property type="match status" value="1"/>
</dbReference>
<comment type="catalytic activity">
    <reaction evidence="19 20">
        <text>GTP + 4 H2O = 2,5-diamino-6-hydroxy-4-(5-phosphoribosylamino)-pyrimidine + formate + 2 phosphate + 3 H(+)</text>
        <dbReference type="Rhea" id="RHEA:23704"/>
        <dbReference type="ChEBI" id="CHEBI:15377"/>
        <dbReference type="ChEBI" id="CHEBI:15378"/>
        <dbReference type="ChEBI" id="CHEBI:15740"/>
        <dbReference type="ChEBI" id="CHEBI:37565"/>
        <dbReference type="ChEBI" id="CHEBI:43474"/>
        <dbReference type="ChEBI" id="CHEBI:58614"/>
        <dbReference type="EC" id="3.5.4.25"/>
    </reaction>
</comment>
<keyword evidence="23" id="KW-1185">Reference proteome</keyword>
<keyword evidence="16 20" id="KW-0456">Lyase</keyword>
<dbReference type="HAMAP" id="MF_00179">
    <property type="entry name" value="RibA"/>
    <property type="match status" value="1"/>
</dbReference>
<dbReference type="SUPFAM" id="SSF55821">
    <property type="entry name" value="YrdC/RibB"/>
    <property type="match status" value="1"/>
</dbReference>
<feature type="region of interest" description="DHBP synthase" evidence="20">
    <location>
        <begin position="1"/>
        <end position="204"/>
    </location>
</feature>
<feature type="active site" description="Nucleophile; for GTP cyclohydrolase activity" evidence="20">
    <location>
        <position position="334"/>
    </location>
</feature>
<feature type="binding site" evidence="20">
    <location>
        <begin position="29"/>
        <end position="30"/>
    </location>
    <ligand>
        <name>D-ribulose 5-phosphate</name>
        <dbReference type="ChEBI" id="CHEBI:58121"/>
    </ligand>
</feature>
<dbReference type="UniPathway" id="UPA00275">
    <property type="reaction ID" value="UER00399"/>
</dbReference>
<comment type="similarity">
    <text evidence="7 20">In the C-terminal section; belongs to the GTP cyclohydrolase II family.</text>
</comment>
<evidence type="ECO:0000256" key="3">
    <source>
        <dbReference type="ARBA" id="ARBA00002284"/>
    </source>
</evidence>
<feature type="binding site" evidence="20">
    <location>
        <position position="276"/>
    </location>
    <ligand>
        <name>GTP</name>
        <dbReference type="ChEBI" id="CHEBI:37565"/>
    </ligand>
</feature>
<accession>A0A4R5MKQ6</accession>
<dbReference type="NCBIfam" id="NF001591">
    <property type="entry name" value="PRK00393.1"/>
    <property type="match status" value="1"/>
</dbReference>
<dbReference type="EC" id="3.5.4.25" evidence="20"/>